<dbReference type="EMBL" id="PKLZ01000002">
    <property type="protein sequence ID" value="PLW83621.1"/>
    <property type="molecule type" value="Genomic_DNA"/>
</dbReference>
<evidence type="ECO:0000313" key="8">
    <source>
        <dbReference type="Proteomes" id="UP000234845"/>
    </source>
</evidence>
<dbReference type="RefSeq" id="WP_101520302.1">
    <property type="nucleotide sequence ID" value="NZ_PKLZ01000002.1"/>
</dbReference>
<dbReference type="GO" id="GO:0003700">
    <property type="term" value="F:DNA-binding transcription factor activity"/>
    <property type="evidence" value="ECO:0007669"/>
    <property type="project" value="TreeGrafter"/>
</dbReference>
<protein>
    <recommendedName>
        <fullName evidence="6">HTH tetR-type domain-containing protein</fullName>
    </recommendedName>
</protein>
<evidence type="ECO:0000259" key="6">
    <source>
        <dbReference type="PROSITE" id="PS50977"/>
    </source>
</evidence>
<evidence type="ECO:0000256" key="4">
    <source>
        <dbReference type="PROSITE-ProRule" id="PRU00335"/>
    </source>
</evidence>
<dbReference type="Pfam" id="PF00440">
    <property type="entry name" value="TetR_N"/>
    <property type="match status" value="1"/>
</dbReference>
<gene>
    <name evidence="7" type="ORF">CWI75_04530</name>
</gene>
<evidence type="ECO:0000256" key="3">
    <source>
        <dbReference type="ARBA" id="ARBA00023163"/>
    </source>
</evidence>
<feature type="DNA-binding region" description="H-T-H motif" evidence="4">
    <location>
        <begin position="48"/>
        <end position="67"/>
    </location>
</feature>
<sequence length="216" mass="23902">MASKSIEKRAGTGLRRGTAQRRAGKETAARIVQAAQEVLSEKGHTRFSMRNVAEQAGVSLANVQYYFPRQEDLVKAIFDDLGSRYRSAYTECLKAAGPSAQERFEAVLRFNLGDITDARTKRFFLQLWALLSNFEEACGELLEQLYAVDIEQLNEHISALDPTADAREITTRSTLLAAMIEGLMVVLGNRSPDSPETRALLERAHQQGLAIARGVS</sequence>
<evidence type="ECO:0000256" key="5">
    <source>
        <dbReference type="SAM" id="MobiDB-lite"/>
    </source>
</evidence>
<evidence type="ECO:0000313" key="7">
    <source>
        <dbReference type="EMBL" id="PLW83621.1"/>
    </source>
</evidence>
<dbReference type="PROSITE" id="PS50977">
    <property type="entry name" value="HTH_TETR_2"/>
    <property type="match status" value="1"/>
</dbReference>
<feature type="region of interest" description="Disordered" evidence="5">
    <location>
        <begin position="1"/>
        <end position="24"/>
    </location>
</feature>
<keyword evidence="2 4" id="KW-0238">DNA-binding</keyword>
<keyword evidence="8" id="KW-1185">Reference proteome</keyword>
<accession>A0A2N5Y5H7</accession>
<dbReference type="InterPro" id="IPR009057">
    <property type="entry name" value="Homeodomain-like_sf"/>
</dbReference>
<dbReference type="PRINTS" id="PR00455">
    <property type="entry name" value="HTHTETR"/>
</dbReference>
<name>A0A2N5Y5H7_9GAMM</name>
<dbReference type="Proteomes" id="UP000234845">
    <property type="component" value="Unassembled WGS sequence"/>
</dbReference>
<dbReference type="PANTHER" id="PTHR30055:SF234">
    <property type="entry name" value="HTH-TYPE TRANSCRIPTIONAL REGULATOR BETI"/>
    <property type="match status" value="1"/>
</dbReference>
<dbReference type="SUPFAM" id="SSF46689">
    <property type="entry name" value="Homeodomain-like"/>
    <property type="match status" value="1"/>
</dbReference>
<dbReference type="InterPro" id="IPR001647">
    <property type="entry name" value="HTH_TetR"/>
</dbReference>
<keyword evidence="1" id="KW-0805">Transcription regulation</keyword>
<organism evidence="7 8">
    <name type="scientific">Kineobactrum sediminis</name>
    <dbReference type="NCBI Taxonomy" id="1905677"/>
    <lineage>
        <taxon>Bacteria</taxon>
        <taxon>Pseudomonadati</taxon>
        <taxon>Pseudomonadota</taxon>
        <taxon>Gammaproteobacteria</taxon>
        <taxon>Cellvibrionales</taxon>
        <taxon>Halieaceae</taxon>
        <taxon>Kineobactrum</taxon>
    </lineage>
</organism>
<feature type="domain" description="HTH tetR-type" evidence="6">
    <location>
        <begin position="25"/>
        <end position="85"/>
    </location>
</feature>
<dbReference type="Gene3D" id="1.10.357.10">
    <property type="entry name" value="Tetracycline Repressor, domain 2"/>
    <property type="match status" value="1"/>
</dbReference>
<dbReference type="PANTHER" id="PTHR30055">
    <property type="entry name" value="HTH-TYPE TRANSCRIPTIONAL REGULATOR RUTR"/>
    <property type="match status" value="1"/>
</dbReference>
<dbReference type="OrthoDB" id="9809772at2"/>
<feature type="compositionally biased region" description="Basic and acidic residues" evidence="5">
    <location>
        <begin position="1"/>
        <end position="10"/>
    </location>
</feature>
<dbReference type="AlphaFoldDB" id="A0A2N5Y5H7"/>
<dbReference type="GO" id="GO:0000976">
    <property type="term" value="F:transcription cis-regulatory region binding"/>
    <property type="evidence" value="ECO:0007669"/>
    <property type="project" value="TreeGrafter"/>
</dbReference>
<keyword evidence="3" id="KW-0804">Transcription</keyword>
<reference evidence="8" key="1">
    <citation type="submission" date="2017-11" db="EMBL/GenBank/DDBJ databases">
        <title>The draft genome sequence of Chromatocurvus sp. F02.</title>
        <authorList>
            <person name="Du Z.-J."/>
            <person name="Chang Y.-Q."/>
        </authorList>
    </citation>
    <scope>NUCLEOTIDE SEQUENCE [LARGE SCALE GENOMIC DNA]</scope>
    <source>
        <strain evidence="8">F02</strain>
    </source>
</reference>
<evidence type="ECO:0000256" key="1">
    <source>
        <dbReference type="ARBA" id="ARBA00023015"/>
    </source>
</evidence>
<dbReference type="InterPro" id="IPR050109">
    <property type="entry name" value="HTH-type_TetR-like_transc_reg"/>
</dbReference>
<evidence type="ECO:0000256" key="2">
    <source>
        <dbReference type="ARBA" id="ARBA00023125"/>
    </source>
</evidence>
<proteinExistence type="predicted"/>
<comment type="caution">
    <text evidence="7">The sequence shown here is derived from an EMBL/GenBank/DDBJ whole genome shotgun (WGS) entry which is preliminary data.</text>
</comment>